<comment type="caution">
    <text evidence="1">The sequence shown here is derived from an EMBL/GenBank/DDBJ whole genome shotgun (WGS) entry which is preliminary data.</text>
</comment>
<name>A0ABP8ZKW7_9ACTN</name>
<reference evidence="2" key="1">
    <citation type="journal article" date="2019" name="Int. J. Syst. Evol. Microbiol.">
        <title>The Global Catalogue of Microorganisms (GCM) 10K type strain sequencing project: providing services to taxonomists for standard genome sequencing and annotation.</title>
        <authorList>
            <consortium name="The Broad Institute Genomics Platform"/>
            <consortium name="The Broad Institute Genome Sequencing Center for Infectious Disease"/>
            <person name="Wu L."/>
            <person name="Ma J."/>
        </authorList>
    </citation>
    <scope>NUCLEOTIDE SEQUENCE [LARGE SCALE GENOMIC DNA]</scope>
    <source>
        <strain evidence="2">JCM 18532</strain>
    </source>
</reference>
<dbReference type="Proteomes" id="UP001499882">
    <property type="component" value="Unassembled WGS sequence"/>
</dbReference>
<proteinExistence type="predicted"/>
<dbReference type="EMBL" id="BAABKN010000037">
    <property type="protein sequence ID" value="GAA4759513.1"/>
    <property type="molecule type" value="Genomic_DNA"/>
</dbReference>
<keyword evidence="2" id="KW-1185">Reference proteome</keyword>
<protein>
    <submittedName>
        <fullName evidence="1">Uncharacterized protein</fullName>
    </submittedName>
</protein>
<evidence type="ECO:0000313" key="2">
    <source>
        <dbReference type="Proteomes" id="UP001499882"/>
    </source>
</evidence>
<evidence type="ECO:0000313" key="1">
    <source>
        <dbReference type="EMBL" id="GAA4759513.1"/>
    </source>
</evidence>
<accession>A0ABP8ZKW7</accession>
<sequence>MSVPHPDEVFAALVAAFPGLEVRRAGDEAVLMFRWDEAQLYGVPLSLTSIDRRLDWDRPAHDLSEWLESVGLWLMEDVENGFIHRARRRLADGYVELRGPGWPSDLRFWVEAVGPRDHDAWLRVPFVQRDGLNPAPAVERRDAKTLVAWVTAYENNSSGSPYLAQATVIQTRPAVAEIDHIEFAAGVPDTLILDVVRTATHAAAGAASVITRLSLPQLAVAGFRPQGDHQAVDTTFLDEDHDAAQALLDDELAKRGRWGRDRDEAGRYLPTTRVGRLGHRLRHGPNGTKKRTFAD</sequence>
<organism evidence="1 2">
    <name type="scientific">Nocardioides endophyticus</name>
    <dbReference type="NCBI Taxonomy" id="1353775"/>
    <lineage>
        <taxon>Bacteria</taxon>
        <taxon>Bacillati</taxon>
        <taxon>Actinomycetota</taxon>
        <taxon>Actinomycetes</taxon>
        <taxon>Propionibacteriales</taxon>
        <taxon>Nocardioidaceae</taxon>
        <taxon>Nocardioides</taxon>
    </lineage>
</organism>
<gene>
    <name evidence="1" type="ORF">GCM10023350_52030</name>
</gene>